<feature type="domain" description="FecR protein" evidence="2">
    <location>
        <begin position="125"/>
        <end position="218"/>
    </location>
</feature>
<keyword evidence="1" id="KW-0812">Transmembrane</keyword>
<evidence type="ECO:0000259" key="3">
    <source>
        <dbReference type="Pfam" id="PF16344"/>
    </source>
</evidence>
<dbReference type="EMBL" id="SGXA01000001">
    <property type="protein sequence ID" value="RZS75381.1"/>
    <property type="molecule type" value="Genomic_DNA"/>
</dbReference>
<keyword evidence="5" id="KW-1185">Reference proteome</keyword>
<organism evidence="4 5">
    <name type="scientific">Pseudobacter ginsenosidimutans</name>
    <dbReference type="NCBI Taxonomy" id="661488"/>
    <lineage>
        <taxon>Bacteria</taxon>
        <taxon>Pseudomonadati</taxon>
        <taxon>Bacteroidota</taxon>
        <taxon>Chitinophagia</taxon>
        <taxon>Chitinophagales</taxon>
        <taxon>Chitinophagaceae</taxon>
        <taxon>Pseudobacter</taxon>
    </lineage>
</organism>
<dbReference type="Gene3D" id="3.55.50.30">
    <property type="match status" value="1"/>
</dbReference>
<gene>
    <name evidence="4" type="ORF">EV199_1246</name>
</gene>
<dbReference type="InterPro" id="IPR006860">
    <property type="entry name" value="FecR"/>
</dbReference>
<dbReference type="GO" id="GO:0016989">
    <property type="term" value="F:sigma factor antagonist activity"/>
    <property type="evidence" value="ECO:0007669"/>
    <property type="project" value="TreeGrafter"/>
</dbReference>
<evidence type="ECO:0000313" key="5">
    <source>
        <dbReference type="Proteomes" id="UP000293874"/>
    </source>
</evidence>
<dbReference type="AlphaFoldDB" id="A0A4Q7N174"/>
<dbReference type="Gene3D" id="2.60.120.1440">
    <property type="match status" value="1"/>
</dbReference>
<dbReference type="InterPro" id="IPR012373">
    <property type="entry name" value="Ferrdict_sens_TM"/>
</dbReference>
<dbReference type="InterPro" id="IPR032508">
    <property type="entry name" value="FecR_C"/>
</dbReference>
<dbReference type="PANTHER" id="PTHR30273">
    <property type="entry name" value="PERIPLASMIC SIGNAL SENSOR AND SIGMA FACTOR ACTIVATOR FECR-RELATED"/>
    <property type="match status" value="1"/>
</dbReference>
<evidence type="ECO:0000313" key="4">
    <source>
        <dbReference type="EMBL" id="RZS75381.1"/>
    </source>
</evidence>
<sequence length="334" mass="37582">MHMTNRTEILFQKFLDGTCTQQEFNELMDLLQNNQQEESVRAMLQKVYKQVEQTLPSHTWVDATGSLLPEQPVQTEPEPKRLVRSPFRLAAAAAILLVASLLTWALLKQSDNVQTTHLAQTVTKSTEKKEQKHLVLSDGTQVWLNAASELTYPPSFDGATRVVYLKGEAYFDVKHAEKIPFLIYTGNVVTKVLGTAFNIRAYPDQHDVRVEVKRGKVQVSKANKVMATLTPGQAVMVPSVAKEEAELKQVKEDEVAEWKAGKLHYRDQSLKEILLDLERHFSTKIEVEDEALLNESLSSTCDKNSGLENALDNICLSLGAAFEKKNGKYIIKQK</sequence>
<feature type="domain" description="Protein FecR C-terminal" evidence="3">
    <location>
        <begin position="262"/>
        <end position="331"/>
    </location>
</feature>
<evidence type="ECO:0000259" key="2">
    <source>
        <dbReference type="Pfam" id="PF04773"/>
    </source>
</evidence>
<accession>A0A4Q7N174</accession>
<keyword evidence="1" id="KW-0472">Membrane</keyword>
<dbReference type="PANTHER" id="PTHR30273:SF2">
    <property type="entry name" value="PROTEIN FECR"/>
    <property type="match status" value="1"/>
</dbReference>
<reference evidence="4 5" key="1">
    <citation type="submission" date="2019-02" db="EMBL/GenBank/DDBJ databases">
        <title>Genomic Encyclopedia of Type Strains, Phase IV (KMG-IV): sequencing the most valuable type-strain genomes for metagenomic binning, comparative biology and taxonomic classification.</title>
        <authorList>
            <person name="Goeker M."/>
        </authorList>
    </citation>
    <scope>NUCLEOTIDE SEQUENCE [LARGE SCALE GENOMIC DNA]</scope>
    <source>
        <strain evidence="4 5">DSM 18116</strain>
    </source>
</reference>
<dbReference type="Pfam" id="PF04773">
    <property type="entry name" value="FecR"/>
    <property type="match status" value="1"/>
</dbReference>
<dbReference type="PIRSF" id="PIRSF018266">
    <property type="entry name" value="FecR"/>
    <property type="match status" value="1"/>
</dbReference>
<name>A0A4Q7N174_9BACT</name>
<dbReference type="Proteomes" id="UP000293874">
    <property type="component" value="Unassembled WGS sequence"/>
</dbReference>
<protein>
    <submittedName>
        <fullName evidence="4">FecR family protein</fullName>
    </submittedName>
</protein>
<proteinExistence type="predicted"/>
<evidence type="ECO:0000256" key="1">
    <source>
        <dbReference type="SAM" id="Phobius"/>
    </source>
</evidence>
<comment type="caution">
    <text evidence="4">The sequence shown here is derived from an EMBL/GenBank/DDBJ whole genome shotgun (WGS) entry which is preliminary data.</text>
</comment>
<keyword evidence="1" id="KW-1133">Transmembrane helix</keyword>
<dbReference type="Pfam" id="PF16344">
    <property type="entry name" value="FecR_C"/>
    <property type="match status" value="1"/>
</dbReference>
<feature type="transmembrane region" description="Helical" evidence="1">
    <location>
        <begin position="89"/>
        <end position="107"/>
    </location>
</feature>